<sequence>MDRLKHIFGSKKVFTFGEKWNFDESKFLHEHLKWLFDKSYIQYHVQSSNFEKVCLNAKFGDSEHAFISFDEHVILPLSKTLIVKKIVNYCNISIEQKEVGTSKILDSWLPEQKCHQHEITLSIDSQGFIDFSTKAIVWSNVKSLPKLLIENDFKVPVIAFADNLSLICICKNGKYEYLNSWNGKFGMDLFISFDEEKPKYCHNALEVIRTKPTFVVHNIFEFMSKSPETVQECAVKDFKITKNDESPVLLEFDYFDGTRKQATPEFLMALFLRRHLKAIKKEIGMKSMKIAFTTFAELSDEEWNRVNMKLTEACEMIKIECKFFDLRKVRKL</sequence>
<organism evidence="1 2">
    <name type="scientific">Panagrolaimus sp. PS1159</name>
    <dbReference type="NCBI Taxonomy" id="55785"/>
    <lineage>
        <taxon>Eukaryota</taxon>
        <taxon>Metazoa</taxon>
        <taxon>Ecdysozoa</taxon>
        <taxon>Nematoda</taxon>
        <taxon>Chromadorea</taxon>
        <taxon>Rhabditida</taxon>
        <taxon>Tylenchina</taxon>
        <taxon>Panagrolaimomorpha</taxon>
        <taxon>Panagrolaimoidea</taxon>
        <taxon>Panagrolaimidae</taxon>
        <taxon>Panagrolaimus</taxon>
    </lineage>
</organism>
<evidence type="ECO:0000313" key="1">
    <source>
        <dbReference type="Proteomes" id="UP000887580"/>
    </source>
</evidence>
<reference evidence="2" key="1">
    <citation type="submission" date="2022-11" db="UniProtKB">
        <authorList>
            <consortium name="WormBaseParasite"/>
        </authorList>
    </citation>
    <scope>IDENTIFICATION</scope>
</reference>
<dbReference type="Proteomes" id="UP000887580">
    <property type="component" value="Unplaced"/>
</dbReference>
<name>A0AC35FIA5_9BILA</name>
<accession>A0AC35FIA5</accession>
<dbReference type="WBParaSite" id="PS1159_v2.g17788.t1">
    <property type="protein sequence ID" value="PS1159_v2.g17788.t1"/>
    <property type="gene ID" value="PS1159_v2.g17788"/>
</dbReference>
<proteinExistence type="predicted"/>
<evidence type="ECO:0000313" key="2">
    <source>
        <dbReference type="WBParaSite" id="PS1159_v2.g17788.t1"/>
    </source>
</evidence>
<protein>
    <submittedName>
        <fullName evidence="2">Uncharacterized protein</fullName>
    </submittedName>
</protein>